<reference evidence="1 2" key="2">
    <citation type="submission" date="2024-09" db="EMBL/GenBank/DDBJ databases">
        <title>Draft genome sequence of Candidatus Magnetaquicoccaceae bacterium FCR-1.</title>
        <authorList>
            <person name="Shimoshige H."/>
            <person name="Shimamura S."/>
            <person name="Taoka A."/>
            <person name="Kobayashi H."/>
            <person name="Maekawa T."/>
        </authorList>
    </citation>
    <scope>NUCLEOTIDE SEQUENCE [LARGE SCALE GENOMIC DNA]</scope>
    <source>
        <strain evidence="1 2">FCR-1</strain>
    </source>
</reference>
<dbReference type="EMBL" id="BAAFGK010000002">
    <property type="protein sequence ID" value="GAB0056493.1"/>
    <property type="molecule type" value="Genomic_DNA"/>
</dbReference>
<dbReference type="Proteomes" id="UP001628193">
    <property type="component" value="Unassembled WGS sequence"/>
</dbReference>
<reference evidence="1 2" key="1">
    <citation type="submission" date="2024-05" db="EMBL/GenBank/DDBJ databases">
        <authorList>
            <consortium name="Candidatus Magnetaquicoccaceae bacterium FCR-1 genome sequencing consortium"/>
            <person name="Shimoshige H."/>
            <person name="Shimamura S."/>
            <person name="Taoka A."/>
            <person name="Kobayashi H."/>
            <person name="Maekawa T."/>
        </authorList>
    </citation>
    <scope>NUCLEOTIDE SEQUENCE [LARGE SCALE GENOMIC DNA]</scope>
    <source>
        <strain evidence="1 2">FCR-1</strain>
    </source>
</reference>
<dbReference type="Gene3D" id="1.20.120.330">
    <property type="entry name" value="Nucleotidyltransferases domain 2"/>
    <property type="match status" value="1"/>
</dbReference>
<comment type="caution">
    <text evidence="1">The sequence shown here is derived from an EMBL/GenBank/DDBJ whole genome shotgun (WGS) entry which is preliminary data.</text>
</comment>
<accession>A0ABQ0C6H6</accession>
<gene>
    <name evidence="1" type="ORF">SIID45300_00801</name>
</gene>
<protein>
    <submittedName>
        <fullName evidence="1">Uncharacterized protein</fullName>
    </submittedName>
</protein>
<dbReference type="SUPFAM" id="SSF81593">
    <property type="entry name" value="Nucleotidyltransferase substrate binding subunit/domain"/>
    <property type="match status" value="1"/>
</dbReference>
<name>A0ABQ0C6H6_9PROT</name>
<dbReference type="RefSeq" id="WP_420904200.1">
    <property type="nucleotide sequence ID" value="NZ_BAAFGK010000002.1"/>
</dbReference>
<organism evidence="1 2">
    <name type="scientific">Candidatus Magnetaquiglobus chichijimensis</name>
    <dbReference type="NCBI Taxonomy" id="3141448"/>
    <lineage>
        <taxon>Bacteria</taxon>
        <taxon>Pseudomonadati</taxon>
        <taxon>Pseudomonadota</taxon>
        <taxon>Magnetococcia</taxon>
        <taxon>Magnetococcales</taxon>
        <taxon>Candidatus Magnetaquicoccaceae</taxon>
        <taxon>Candidatus Magnetaquiglobus</taxon>
    </lineage>
</organism>
<sequence>MSLNTDPLQATLTTLREAHAHMRRVVPESGDGVLKEVERIQSMVPILLRKVLRELVPGTPHLHEVSVKELLRLAFRHGLMSFDEVERWFTCRDQRNNTAHACGLAFTESTLAHLPICAGMACPAHPPAGDGGDVGQRDPATLALRPRHLERVLGIVAQVAPRAEVWGHGRNGWGVAISMAS</sequence>
<evidence type="ECO:0000313" key="2">
    <source>
        <dbReference type="Proteomes" id="UP001628193"/>
    </source>
</evidence>
<keyword evidence="2" id="KW-1185">Reference proteome</keyword>
<evidence type="ECO:0000313" key="1">
    <source>
        <dbReference type="EMBL" id="GAB0056493.1"/>
    </source>
</evidence>
<proteinExistence type="predicted"/>